<dbReference type="InterPro" id="IPR023393">
    <property type="entry name" value="START-like_dom_sf"/>
</dbReference>
<reference evidence="3 4" key="1">
    <citation type="submission" date="2019-03" db="EMBL/GenBank/DDBJ databases">
        <title>Genomic Encyclopedia of Archaeal and Bacterial Type Strains, Phase II (KMG-II): from individual species to whole genera.</title>
        <authorList>
            <person name="Goeker M."/>
        </authorList>
    </citation>
    <scope>NUCLEOTIDE SEQUENCE [LARGE SCALE GENOMIC DNA]</scope>
    <source>
        <strain evidence="3 4">DSM 22554</strain>
    </source>
</reference>
<dbReference type="AlphaFoldDB" id="A0A4R1M1R7"/>
<dbReference type="RefSeq" id="WP_246012707.1">
    <property type="nucleotide sequence ID" value="NZ_SMGO01000001.1"/>
</dbReference>
<dbReference type="InterPro" id="IPR013538">
    <property type="entry name" value="ASHA1/2-like_C"/>
</dbReference>
<feature type="domain" description="Activator of Hsp90 ATPase homologue 1/2-like C-terminal" evidence="2">
    <location>
        <begin position="19"/>
        <end position="150"/>
    </location>
</feature>
<gene>
    <name evidence="3" type="ORF">C8N28_0440</name>
</gene>
<dbReference type="EMBL" id="SMGO01000001">
    <property type="protein sequence ID" value="TCK85142.1"/>
    <property type="molecule type" value="Genomic_DNA"/>
</dbReference>
<evidence type="ECO:0000313" key="3">
    <source>
        <dbReference type="EMBL" id="TCK85142.1"/>
    </source>
</evidence>
<comment type="caution">
    <text evidence="3">The sequence shown here is derived from an EMBL/GenBank/DDBJ whole genome shotgun (WGS) entry which is preliminary data.</text>
</comment>
<comment type="similarity">
    <text evidence="1">Belongs to the AHA1 family.</text>
</comment>
<sequence length="152" mass="17558">MKNESKSMQMLHFSISIHAPKEKVWHTMLDDKTYPKWTTVFHEGSLYKGSWEKGSKIQFLDPTGSGMFSRIEENKPYEFVSIEHLGFIKDGKEDLKSEGAKALAGAHENYTFKEKDGITDLSIDADTPEEYKEMFEDMWPKALSKLRELAEE</sequence>
<evidence type="ECO:0000313" key="4">
    <source>
        <dbReference type="Proteomes" id="UP000294616"/>
    </source>
</evidence>
<organism evidence="3 4">
    <name type="scientific">Albibacterium bauzanense</name>
    <dbReference type="NCBI Taxonomy" id="653929"/>
    <lineage>
        <taxon>Bacteria</taxon>
        <taxon>Pseudomonadati</taxon>
        <taxon>Bacteroidota</taxon>
        <taxon>Sphingobacteriia</taxon>
        <taxon>Sphingobacteriales</taxon>
        <taxon>Sphingobacteriaceae</taxon>
        <taxon>Albibacterium</taxon>
    </lineage>
</organism>
<keyword evidence="4" id="KW-1185">Reference proteome</keyword>
<dbReference type="Proteomes" id="UP000294616">
    <property type="component" value="Unassembled WGS sequence"/>
</dbReference>
<dbReference type="Pfam" id="PF08327">
    <property type="entry name" value="AHSA1"/>
    <property type="match status" value="1"/>
</dbReference>
<dbReference type="SUPFAM" id="SSF55961">
    <property type="entry name" value="Bet v1-like"/>
    <property type="match status" value="1"/>
</dbReference>
<proteinExistence type="inferred from homology"/>
<name>A0A4R1M1R7_9SPHI</name>
<evidence type="ECO:0000259" key="2">
    <source>
        <dbReference type="Pfam" id="PF08327"/>
    </source>
</evidence>
<evidence type="ECO:0000256" key="1">
    <source>
        <dbReference type="ARBA" id="ARBA00006817"/>
    </source>
</evidence>
<protein>
    <submittedName>
        <fullName evidence="3">Uncharacterized protein YndB with AHSA1/START domain</fullName>
    </submittedName>
</protein>
<accession>A0A4R1M1R7</accession>
<dbReference type="Gene3D" id="3.30.530.20">
    <property type="match status" value="1"/>
</dbReference>